<feature type="transmembrane region" description="Helical" evidence="7">
    <location>
        <begin position="107"/>
        <end position="131"/>
    </location>
</feature>
<dbReference type="AlphaFoldDB" id="Q2CHJ4"/>
<evidence type="ECO:0000256" key="2">
    <source>
        <dbReference type="ARBA" id="ARBA00022448"/>
    </source>
</evidence>
<accession>Q2CHJ4</accession>
<organism evidence="9 10">
    <name type="scientific">Oceanicola granulosus (strain ATCC BAA-861 / DSM 15982 / KCTC 12143 / HTCC2516)</name>
    <dbReference type="NCBI Taxonomy" id="314256"/>
    <lineage>
        <taxon>Bacteria</taxon>
        <taxon>Pseudomonadati</taxon>
        <taxon>Pseudomonadota</taxon>
        <taxon>Alphaproteobacteria</taxon>
        <taxon>Rhodobacterales</taxon>
        <taxon>Roseobacteraceae</taxon>
        <taxon>Oceanicola</taxon>
    </lineage>
</organism>
<dbReference type="PANTHER" id="PTHR43744">
    <property type="entry name" value="ABC TRANSPORTER PERMEASE PROTEIN MG189-RELATED-RELATED"/>
    <property type="match status" value="1"/>
</dbReference>
<comment type="subcellular location">
    <subcellularLocation>
        <location evidence="1 7">Cell membrane</location>
        <topology evidence="1 7">Multi-pass membrane protein</topology>
    </subcellularLocation>
</comment>
<evidence type="ECO:0000256" key="7">
    <source>
        <dbReference type="RuleBase" id="RU363032"/>
    </source>
</evidence>
<gene>
    <name evidence="9" type="ORF">OG2516_18310</name>
</gene>
<dbReference type="GO" id="GO:0005886">
    <property type="term" value="C:plasma membrane"/>
    <property type="evidence" value="ECO:0007669"/>
    <property type="project" value="UniProtKB-SubCell"/>
</dbReference>
<evidence type="ECO:0000256" key="6">
    <source>
        <dbReference type="ARBA" id="ARBA00023136"/>
    </source>
</evidence>
<dbReference type="PANTHER" id="PTHR43744:SF12">
    <property type="entry name" value="ABC TRANSPORTER PERMEASE PROTEIN MG189-RELATED"/>
    <property type="match status" value="1"/>
</dbReference>
<comment type="caution">
    <text evidence="9">The sequence shown here is derived from an EMBL/GenBank/DDBJ whole genome shotgun (WGS) entry which is preliminary data.</text>
</comment>
<dbReference type="STRING" id="314256.OG2516_18310"/>
<evidence type="ECO:0000256" key="1">
    <source>
        <dbReference type="ARBA" id="ARBA00004651"/>
    </source>
</evidence>
<evidence type="ECO:0000313" key="9">
    <source>
        <dbReference type="EMBL" id="EAR52045.1"/>
    </source>
</evidence>
<feature type="transmembrane region" description="Helical" evidence="7">
    <location>
        <begin position="242"/>
        <end position="263"/>
    </location>
</feature>
<feature type="transmembrane region" description="Helical" evidence="7">
    <location>
        <begin position="13"/>
        <end position="38"/>
    </location>
</feature>
<sequence length="276" mass="30729">MTHFAPRFRIVQALLYGFVGLWSAFVLMPVAWMIFAAFKTRREIFTDPLGLPGQWTFDSFRRAWGVGLGQFMFNSVVVTTSAVLIILLVSGLAAYVIARSRSVWMKLLYLLIVAGFAVPNNAVIVPLYQMVTAADFGNSHFGIVWVYAAYGIPFTTILFFAFFLDFPRELEEAARLDGCRPWAVFFRVVMPLSGPAIASAAIFQAVFIWNEFLLALLLLTQPDKKTLPVGILQLQGEFTSDWPAVMAGLSIATLPIILLFLILQRSFVRSLAGLGK</sequence>
<dbReference type="Pfam" id="PF00528">
    <property type="entry name" value="BPD_transp_1"/>
    <property type="match status" value="1"/>
</dbReference>
<dbReference type="CDD" id="cd06261">
    <property type="entry name" value="TM_PBP2"/>
    <property type="match status" value="1"/>
</dbReference>
<dbReference type="Proteomes" id="UP000003635">
    <property type="component" value="Unassembled WGS sequence"/>
</dbReference>
<feature type="domain" description="ABC transmembrane type-1" evidence="8">
    <location>
        <begin position="72"/>
        <end position="263"/>
    </location>
</feature>
<keyword evidence="2 7" id="KW-0813">Transport</keyword>
<reference evidence="9 10" key="1">
    <citation type="journal article" date="2010" name="J. Bacteriol.">
        <title>Genome sequences of Oceanicola granulosus HTCC2516(T) and Oceanicola batsensis HTCC2597(TDelta).</title>
        <authorList>
            <person name="Thrash J.C."/>
            <person name="Cho J.C."/>
            <person name="Vergin K.L."/>
            <person name="Giovannoni S.J."/>
        </authorList>
    </citation>
    <scope>NUCLEOTIDE SEQUENCE [LARGE SCALE GENOMIC DNA]</scope>
    <source>
        <strain evidence="10">ATCC BAA-861 / DSM 15982 / KCTC 12143 / HTCC2516</strain>
    </source>
</reference>
<feature type="transmembrane region" description="Helical" evidence="7">
    <location>
        <begin position="184"/>
        <end position="209"/>
    </location>
</feature>
<comment type="similarity">
    <text evidence="7">Belongs to the binding-protein-dependent transport system permease family.</text>
</comment>
<evidence type="ECO:0000259" key="8">
    <source>
        <dbReference type="PROSITE" id="PS50928"/>
    </source>
</evidence>
<dbReference type="GO" id="GO:0055085">
    <property type="term" value="P:transmembrane transport"/>
    <property type="evidence" value="ECO:0007669"/>
    <property type="project" value="InterPro"/>
</dbReference>
<dbReference type="EMBL" id="AAOT01000006">
    <property type="protein sequence ID" value="EAR52045.1"/>
    <property type="molecule type" value="Genomic_DNA"/>
</dbReference>
<feature type="transmembrane region" description="Helical" evidence="7">
    <location>
        <begin position="143"/>
        <end position="164"/>
    </location>
</feature>
<keyword evidence="6 7" id="KW-0472">Membrane</keyword>
<dbReference type="InterPro" id="IPR000515">
    <property type="entry name" value="MetI-like"/>
</dbReference>
<dbReference type="Gene3D" id="1.10.3720.10">
    <property type="entry name" value="MetI-like"/>
    <property type="match status" value="1"/>
</dbReference>
<keyword evidence="4 7" id="KW-0812">Transmembrane</keyword>
<dbReference type="PROSITE" id="PS50928">
    <property type="entry name" value="ABC_TM1"/>
    <property type="match status" value="1"/>
</dbReference>
<proteinExistence type="inferred from homology"/>
<feature type="transmembrane region" description="Helical" evidence="7">
    <location>
        <begin position="71"/>
        <end position="95"/>
    </location>
</feature>
<evidence type="ECO:0000256" key="4">
    <source>
        <dbReference type="ARBA" id="ARBA00022692"/>
    </source>
</evidence>
<dbReference type="OrthoDB" id="9815445at2"/>
<protein>
    <recommendedName>
        <fullName evidence="8">ABC transmembrane type-1 domain-containing protein</fullName>
    </recommendedName>
</protein>
<dbReference type="RefSeq" id="WP_007256963.1">
    <property type="nucleotide sequence ID" value="NZ_CH724110.1"/>
</dbReference>
<keyword evidence="5 7" id="KW-1133">Transmembrane helix</keyword>
<dbReference type="InterPro" id="IPR035906">
    <property type="entry name" value="MetI-like_sf"/>
</dbReference>
<evidence type="ECO:0000256" key="3">
    <source>
        <dbReference type="ARBA" id="ARBA00022475"/>
    </source>
</evidence>
<name>Q2CHJ4_OCEGH</name>
<dbReference type="SUPFAM" id="SSF161098">
    <property type="entry name" value="MetI-like"/>
    <property type="match status" value="1"/>
</dbReference>
<keyword evidence="10" id="KW-1185">Reference proteome</keyword>
<dbReference type="eggNOG" id="COG0395">
    <property type="taxonomic scope" value="Bacteria"/>
</dbReference>
<keyword evidence="3" id="KW-1003">Cell membrane</keyword>
<evidence type="ECO:0000256" key="5">
    <source>
        <dbReference type="ARBA" id="ARBA00022989"/>
    </source>
</evidence>
<dbReference type="HOGENOM" id="CLU_016047_1_2_5"/>
<evidence type="ECO:0000313" key="10">
    <source>
        <dbReference type="Proteomes" id="UP000003635"/>
    </source>
</evidence>